<keyword evidence="3" id="KW-0472">Membrane</keyword>
<dbReference type="GO" id="GO:0030431">
    <property type="term" value="P:sleep"/>
    <property type="evidence" value="ECO:0007669"/>
    <property type="project" value="InterPro"/>
</dbReference>
<reference evidence="5 6" key="1">
    <citation type="journal article" date="2021" name="Elife">
        <title>Chloroplast acquisition without the gene transfer in kleptoplastic sea slugs, Plakobranchus ocellatus.</title>
        <authorList>
            <person name="Maeda T."/>
            <person name="Takahashi S."/>
            <person name="Yoshida T."/>
            <person name="Shimamura S."/>
            <person name="Takaki Y."/>
            <person name="Nagai Y."/>
            <person name="Toyoda A."/>
            <person name="Suzuki Y."/>
            <person name="Arimoto A."/>
            <person name="Ishii H."/>
            <person name="Satoh N."/>
            <person name="Nishiyama T."/>
            <person name="Hasebe M."/>
            <person name="Maruyama T."/>
            <person name="Minagawa J."/>
            <person name="Obokata J."/>
            <person name="Shigenobu S."/>
        </authorList>
    </citation>
    <scope>NUCLEOTIDE SEQUENCE [LARGE SCALE GENOMIC DNA]</scope>
</reference>
<keyword evidence="5" id="KW-0808">Transferase</keyword>
<evidence type="ECO:0000256" key="3">
    <source>
        <dbReference type="SAM" id="Phobius"/>
    </source>
</evidence>
<keyword evidence="5" id="KW-0418">Kinase</keyword>
<sequence length="135" mass="15359">MNRQHFAVAILFLLMSLEFCNATWCFVCHSDNDDGCGDKFRISTSDTDKRSQCPGSCIKRRGKRKRGSVSRTEIYRSCIAYGSEGCYTEMWNGIEQYTCLCNTDFCNGSPDYLQQSYLLIAGVPLAFFAAKYLYL</sequence>
<dbReference type="AlphaFoldDB" id="A0AAV4EZZ3"/>
<proteinExistence type="predicted"/>
<organism evidence="5 6">
    <name type="scientific">Elysia marginata</name>
    <dbReference type="NCBI Taxonomy" id="1093978"/>
    <lineage>
        <taxon>Eukaryota</taxon>
        <taxon>Metazoa</taxon>
        <taxon>Spiralia</taxon>
        <taxon>Lophotrochozoa</taxon>
        <taxon>Mollusca</taxon>
        <taxon>Gastropoda</taxon>
        <taxon>Heterobranchia</taxon>
        <taxon>Euthyneura</taxon>
        <taxon>Panpulmonata</taxon>
        <taxon>Sacoglossa</taxon>
        <taxon>Placobranchoidea</taxon>
        <taxon>Plakobranchidae</taxon>
        <taxon>Elysia</taxon>
    </lineage>
</organism>
<gene>
    <name evidence="5" type="ORF">ElyMa_003689500</name>
</gene>
<feature type="chain" id="PRO_5043595919" evidence="4">
    <location>
        <begin position="23"/>
        <end position="135"/>
    </location>
</feature>
<keyword evidence="1 4" id="KW-0732">Signal</keyword>
<dbReference type="Pfam" id="PF17064">
    <property type="entry name" value="QVR"/>
    <property type="match status" value="1"/>
</dbReference>
<keyword evidence="6" id="KW-1185">Reference proteome</keyword>
<dbReference type="GO" id="GO:0016301">
    <property type="term" value="F:kinase activity"/>
    <property type="evidence" value="ECO:0007669"/>
    <property type="project" value="UniProtKB-KW"/>
</dbReference>
<accession>A0AAV4EZZ3</accession>
<name>A0AAV4EZZ3_9GAST</name>
<dbReference type="GO" id="GO:0032222">
    <property type="term" value="P:regulation of synaptic transmission, cholinergic"/>
    <property type="evidence" value="ECO:0007669"/>
    <property type="project" value="InterPro"/>
</dbReference>
<keyword evidence="2" id="KW-0325">Glycoprotein</keyword>
<dbReference type="PANTHER" id="PTHR33562">
    <property type="entry name" value="ATILLA, ISOFORM B-RELATED-RELATED"/>
    <property type="match status" value="1"/>
</dbReference>
<protein>
    <submittedName>
        <fullName evidence="5">Casein kinase II subunit beta</fullName>
    </submittedName>
</protein>
<dbReference type="EMBL" id="BMAT01007551">
    <property type="protein sequence ID" value="GFR66712.1"/>
    <property type="molecule type" value="Genomic_DNA"/>
</dbReference>
<evidence type="ECO:0000313" key="5">
    <source>
        <dbReference type="EMBL" id="GFR66712.1"/>
    </source>
</evidence>
<dbReference type="InterPro" id="IPR031424">
    <property type="entry name" value="QVR-like"/>
</dbReference>
<comment type="caution">
    <text evidence="5">The sequence shown here is derived from an EMBL/GenBank/DDBJ whole genome shotgun (WGS) entry which is preliminary data.</text>
</comment>
<evidence type="ECO:0000256" key="2">
    <source>
        <dbReference type="ARBA" id="ARBA00023180"/>
    </source>
</evidence>
<feature type="signal peptide" evidence="4">
    <location>
        <begin position="1"/>
        <end position="22"/>
    </location>
</feature>
<feature type="transmembrane region" description="Helical" evidence="3">
    <location>
        <begin position="116"/>
        <end position="134"/>
    </location>
</feature>
<dbReference type="Proteomes" id="UP000762676">
    <property type="component" value="Unassembled WGS sequence"/>
</dbReference>
<dbReference type="InterPro" id="IPR050975">
    <property type="entry name" value="Sleep_regulator"/>
</dbReference>
<evidence type="ECO:0000256" key="4">
    <source>
        <dbReference type="SAM" id="SignalP"/>
    </source>
</evidence>
<keyword evidence="3" id="KW-0812">Transmembrane</keyword>
<keyword evidence="3" id="KW-1133">Transmembrane helix</keyword>
<evidence type="ECO:0000313" key="6">
    <source>
        <dbReference type="Proteomes" id="UP000762676"/>
    </source>
</evidence>
<evidence type="ECO:0000256" key="1">
    <source>
        <dbReference type="ARBA" id="ARBA00022729"/>
    </source>
</evidence>
<dbReference type="PANTHER" id="PTHR33562:SF28">
    <property type="entry name" value="PROTEIN QUIVER"/>
    <property type="match status" value="1"/>
</dbReference>